<dbReference type="EMBL" id="MFJD01000016">
    <property type="protein sequence ID" value="OGG01426.1"/>
    <property type="molecule type" value="Genomic_DNA"/>
</dbReference>
<comment type="function">
    <text evidence="3 13">Endonuclease that specifically degrades the RNA of RNA-DNA hybrids.</text>
</comment>
<dbReference type="SUPFAM" id="SSF53098">
    <property type="entry name" value="Ribonuclease H-like"/>
    <property type="match status" value="1"/>
</dbReference>
<evidence type="ECO:0000256" key="10">
    <source>
        <dbReference type="ARBA" id="ARBA00022801"/>
    </source>
</evidence>
<keyword evidence="10 12" id="KW-0378">Hydrolase</keyword>
<feature type="binding site" evidence="12">
    <location>
        <position position="17"/>
    </location>
    <ligand>
        <name>a divalent metal cation</name>
        <dbReference type="ChEBI" id="CHEBI:60240"/>
    </ligand>
</feature>
<dbReference type="InterPro" id="IPR036397">
    <property type="entry name" value="RNaseH_sf"/>
</dbReference>
<dbReference type="EC" id="3.1.26.4" evidence="13"/>
<reference evidence="15 16" key="1">
    <citation type="journal article" date="2016" name="Nat. Commun.">
        <title>Thousands of microbial genomes shed light on interconnected biogeochemical processes in an aquifer system.</title>
        <authorList>
            <person name="Anantharaman K."/>
            <person name="Brown C.T."/>
            <person name="Hug L.A."/>
            <person name="Sharon I."/>
            <person name="Castelle C.J."/>
            <person name="Probst A.J."/>
            <person name="Thomas B.C."/>
            <person name="Singh A."/>
            <person name="Wilkins M.J."/>
            <person name="Karaoz U."/>
            <person name="Brodie E.L."/>
            <person name="Williams K.H."/>
            <person name="Hubbard S.S."/>
            <person name="Banfield J.F."/>
        </authorList>
    </citation>
    <scope>NUCLEOTIDE SEQUENCE [LARGE SCALE GENOMIC DNA]</scope>
</reference>
<keyword evidence="6" id="KW-0963">Cytoplasm</keyword>
<evidence type="ECO:0000256" key="5">
    <source>
        <dbReference type="ARBA" id="ARBA00007383"/>
    </source>
</evidence>
<comment type="similarity">
    <text evidence="5 13">Belongs to the RNase HII family.</text>
</comment>
<comment type="caution">
    <text evidence="15">The sequence shown here is derived from an EMBL/GenBank/DDBJ whole genome shotgun (WGS) entry which is preliminary data.</text>
</comment>
<keyword evidence="7 12" id="KW-0540">Nuclease</keyword>
<evidence type="ECO:0000256" key="8">
    <source>
        <dbReference type="ARBA" id="ARBA00022723"/>
    </source>
</evidence>
<gene>
    <name evidence="15" type="ORF">A2Z33_02725</name>
</gene>
<evidence type="ECO:0000256" key="13">
    <source>
        <dbReference type="RuleBase" id="RU003515"/>
    </source>
</evidence>
<keyword evidence="8 12" id="KW-0479">Metal-binding</keyword>
<dbReference type="InterPro" id="IPR001352">
    <property type="entry name" value="RNase_HII/HIII"/>
</dbReference>
<evidence type="ECO:0000313" key="15">
    <source>
        <dbReference type="EMBL" id="OGG01426.1"/>
    </source>
</evidence>
<evidence type="ECO:0000256" key="11">
    <source>
        <dbReference type="ARBA" id="ARBA00023211"/>
    </source>
</evidence>
<dbReference type="Proteomes" id="UP000178448">
    <property type="component" value="Unassembled WGS sequence"/>
</dbReference>
<dbReference type="PROSITE" id="PS51975">
    <property type="entry name" value="RNASE_H_2"/>
    <property type="match status" value="1"/>
</dbReference>
<dbReference type="GO" id="GO:0032299">
    <property type="term" value="C:ribonuclease H2 complex"/>
    <property type="evidence" value="ECO:0007669"/>
    <property type="project" value="TreeGrafter"/>
</dbReference>
<evidence type="ECO:0000256" key="1">
    <source>
        <dbReference type="ARBA" id="ARBA00000077"/>
    </source>
</evidence>
<dbReference type="GO" id="GO:0043137">
    <property type="term" value="P:DNA replication, removal of RNA primer"/>
    <property type="evidence" value="ECO:0007669"/>
    <property type="project" value="TreeGrafter"/>
</dbReference>
<comment type="subcellular location">
    <subcellularLocation>
        <location evidence="4">Cytoplasm</location>
    </subcellularLocation>
</comment>
<keyword evidence="11" id="KW-0464">Manganese</keyword>
<evidence type="ECO:0000256" key="3">
    <source>
        <dbReference type="ARBA" id="ARBA00004065"/>
    </source>
</evidence>
<dbReference type="GO" id="GO:0004523">
    <property type="term" value="F:RNA-DNA hybrid ribonuclease activity"/>
    <property type="evidence" value="ECO:0007669"/>
    <property type="project" value="UniProtKB-UniRule"/>
</dbReference>
<evidence type="ECO:0000256" key="2">
    <source>
        <dbReference type="ARBA" id="ARBA00001946"/>
    </source>
</evidence>
<comment type="cofactor">
    <cofactor evidence="2">
        <name>Mg(2+)</name>
        <dbReference type="ChEBI" id="CHEBI:18420"/>
    </cofactor>
</comment>
<feature type="binding site" evidence="12">
    <location>
        <position position="16"/>
    </location>
    <ligand>
        <name>a divalent metal cation</name>
        <dbReference type="ChEBI" id="CHEBI:60240"/>
    </ligand>
</feature>
<organism evidence="15 16">
    <name type="scientific">Candidatus Gottesmanbacteria bacterium RBG_16_52_11</name>
    <dbReference type="NCBI Taxonomy" id="1798374"/>
    <lineage>
        <taxon>Bacteria</taxon>
        <taxon>Candidatus Gottesmaniibacteriota</taxon>
    </lineage>
</organism>
<sequence length="203" mass="22418">MTVRHTSIIPEICGLDESGRGALAGPLVGAAVIFAKPLRPGSRIAGVPLRDGKTLSPGQRRRIYEWLLRQGAGIYTETVPVSAINRRGIQHANVRVFMSLMRRIPSQLYFIDGRLKLPHRINGRAVISRPKADTTVSQVILAGIVAKVVRDEIMSGLHLAHPHYGWITNMGYGTDAHVRALLRFGPTSHHRSLFVRTAISKRL</sequence>
<evidence type="ECO:0000313" key="16">
    <source>
        <dbReference type="Proteomes" id="UP000178448"/>
    </source>
</evidence>
<evidence type="ECO:0000256" key="9">
    <source>
        <dbReference type="ARBA" id="ARBA00022759"/>
    </source>
</evidence>
<name>A0A1F5YMQ5_9BACT</name>
<feature type="binding site" evidence="12">
    <location>
        <position position="112"/>
    </location>
    <ligand>
        <name>a divalent metal cation</name>
        <dbReference type="ChEBI" id="CHEBI:60240"/>
    </ligand>
</feature>
<accession>A0A1F5YMQ5</accession>
<comment type="cofactor">
    <cofactor evidence="12">
        <name>Mn(2+)</name>
        <dbReference type="ChEBI" id="CHEBI:29035"/>
    </cofactor>
    <cofactor evidence="12">
        <name>Mg(2+)</name>
        <dbReference type="ChEBI" id="CHEBI:18420"/>
    </cofactor>
    <text evidence="12">Manganese or magnesium. Binds 1 divalent metal ion per monomer in the absence of substrate. May bind a second metal ion after substrate binding.</text>
</comment>
<evidence type="ECO:0000256" key="4">
    <source>
        <dbReference type="ARBA" id="ARBA00004496"/>
    </source>
</evidence>
<dbReference type="GO" id="GO:0005737">
    <property type="term" value="C:cytoplasm"/>
    <property type="evidence" value="ECO:0007669"/>
    <property type="project" value="UniProtKB-SubCell"/>
</dbReference>
<dbReference type="Pfam" id="PF01351">
    <property type="entry name" value="RNase_HII"/>
    <property type="match status" value="1"/>
</dbReference>
<dbReference type="Gene3D" id="3.30.420.10">
    <property type="entry name" value="Ribonuclease H-like superfamily/Ribonuclease H"/>
    <property type="match status" value="1"/>
</dbReference>
<feature type="domain" description="RNase H type-2" evidence="14">
    <location>
        <begin position="10"/>
        <end position="203"/>
    </location>
</feature>
<dbReference type="PANTHER" id="PTHR10954">
    <property type="entry name" value="RIBONUCLEASE H2 SUBUNIT A"/>
    <property type="match status" value="1"/>
</dbReference>
<keyword evidence="9 12" id="KW-0255">Endonuclease</keyword>
<dbReference type="GO" id="GO:0003723">
    <property type="term" value="F:RNA binding"/>
    <property type="evidence" value="ECO:0007669"/>
    <property type="project" value="UniProtKB-UniRule"/>
</dbReference>
<comment type="catalytic activity">
    <reaction evidence="1 12 13">
        <text>Endonucleolytic cleavage to 5'-phosphomonoester.</text>
        <dbReference type="EC" id="3.1.26.4"/>
    </reaction>
</comment>
<dbReference type="AlphaFoldDB" id="A0A1F5YMQ5"/>
<dbReference type="GO" id="GO:0006298">
    <property type="term" value="P:mismatch repair"/>
    <property type="evidence" value="ECO:0007669"/>
    <property type="project" value="TreeGrafter"/>
</dbReference>
<dbReference type="InterPro" id="IPR022898">
    <property type="entry name" value="RNase_HII"/>
</dbReference>
<dbReference type="CDD" id="cd07182">
    <property type="entry name" value="RNase_HII_bacteria_HII_like"/>
    <property type="match status" value="1"/>
</dbReference>
<protein>
    <recommendedName>
        <fullName evidence="13">Ribonuclease</fullName>
        <ecNumber evidence="13">3.1.26.4</ecNumber>
    </recommendedName>
</protein>
<dbReference type="STRING" id="1798374.A2Z33_02725"/>
<proteinExistence type="inferred from homology"/>
<evidence type="ECO:0000256" key="6">
    <source>
        <dbReference type="ARBA" id="ARBA00022490"/>
    </source>
</evidence>
<evidence type="ECO:0000256" key="7">
    <source>
        <dbReference type="ARBA" id="ARBA00022722"/>
    </source>
</evidence>
<dbReference type="InterPro" id="IPR012337">
    <property type="entry name" value="RNaseH-like_sf"/>
</dbReference>
<evidence type="ECO:0000259" key="14">
    <source>
        <dbReference type="PROSITE" id="PS51975"/>
    </source>
</evidence>
<dbReference type="InterPro" id="IPR024567">
    <property type="entry name" value="RNase_HII/HIII_dom"/>
</dbReference>
<dbReference type="PANTHER" id="PTHR10954:SF18">
    <property type="entry name" value="RIBONUCLEASE HII"/>
    <property type="match status" value="1"/>
</dbReference>
<evidence type="ECO:0000256" key="12">
    <source>
        <dbReference type="PROSITE-ProRule" id="PRU01319"/>
    </source>
</evidence>
<dbReference type="GO" id="GO:0046872">
    <property type="term" value="F:metal ion binding"/>
    <property type="evidence" value="ECO:0007669"/>
    <property type="project" value="UniProtKB-KW"/>
</dbReference>